<dbReference type="AlphaFoldDB" id="A0A9D1EEG9"/>
<name>A0A9D1EEG9_9FIRM</name>
<dbReference type="Proteomes" id="UP000824201">
    <property type="component" value="Unassembled WGS sequence"/>
</dbReference>
<protein>
    <recommendedName>
        <fullName evidence="3">Transposase</fullName>
    </recommendedName>
</protein>
<evidence type="ECO:0000313" key="2">
    <source>
        <dbReference type="Proteomes" id="UP000824201"/>
    </source>
</evidence>
<evidence type="ECO:0008006" key="3">
    <source>
        <dbReference type="Google" id="ProtNLM"/>
    </source>
</evidence>
<dbReference type="EMBL" id="DVHN01000067">
    <property type="protein sequence ID" value="HIR88478.1"/>
    <property type="molecule type" value="Genomic_DNA"/>
</dbReference>
<sequence>MGKSSSYYILTLPLETQRWQEDILAKRYKVAENIYNAMLRKAYTRYSQMCQTRQYRELRQRLSATSDAKARKEIYQSLDKLAKQYSLGKFELSRDATPYRQYFKENIDSPVSQNLAANVWKAIHTVMIGRGRKVFYKKPGELLALSGKTNNTSIRYKNGSIIWKGLVIPVRFHKNSEYEKAAMKNQIRLCRLKRKKIHDRWHYYVDLVFSGYSPVKQDSKIKKHGKIGLDIGMKQLAVVTSDQVKVFDLPVSYARYQNQMNQLKEYMHRSAYQNNKNNFDENGNVRRGNLKWYYSKKYLRAREKRKELYRKLTAIRKQDYCVLAREIIQMGDLIMTRDLSFSYMFKKRASSAGKKKENHFYSGRIPSFAPGTFAQILQYKMKNAGGDIHRLNMANLWMEEMGQTEKESQEHDHLWQSVYGYRIRQDVYNAFVLSHVDEYEETVNLSEYQNCFPAFVQLCQEYQSNLDETLHILKIS</sequence>
<evidence type="ECO:0000313" key="1">
    <source>
        <dbReference type="EMBL" id="HIR88478.1"/>
    </source>
</evidence>
<comment type="caution">
    <text evidence="1">The sequence shown here is derived from an EMBL/GenBank/DDBJ whole genome shotgun (WGS) entry which is preliminary data.</text>
</comment>
<reference evidence="1" key="1">
    <citation type="submission" date="2020-10" db="EMBL/GenBank/DDBJ databases">
        <authorList>
            <person name="Gilroy R."/>
        </authorList>
    </citation>
    <scope>NUCLEOTIDE SEQUENCE</scope>
    <source>
        <strain evidence="1">ChiW13-3771</strain>
    </source>
</reference>
<accession>A0A9D1EEG9</accession>
<organism evidence="1 2">
    <name type="scientific">Candidatus Fimimorpha faecalis</name>
    <dbReference type="NCBI Taxonomy" id="2840824"/>
    <lineage>
        <taxon>Bacteria</taxon>
        <taxon>Bacillati</taxon>
        <taxon>Bacillota</taxon>
        <taxon>Clostridia</taxon>
        <taxon>Eubacteriales</taxon>
        <taxon>Candidatus Fimimorpha</taxon>
    </lineage>
</organism>
<proteinExistence type="predicted"/>
<gene>
    <name evidence="1" type="ORF">IAC96_05955</name>
</gene>
<reference evidence="1" key="2">
    <citation type="journal article" date="2021" name="PeerJ">
        <title>Extensive microbial diversity within the chicken gut microbiome revealed by metagenomics and culture.</title>
        <authorList>
            <person name="Gilroy R."/>
            <person name="Ravi A."/>
            <person name="Getino M."/>
            <person name="Pursley I."/>
            <person name="Horton D.L."/>
            <person name="Alikhan N.F."/>
            <person name="Baker D."/>
            <person name="Gharbi K."/>
            <person name="Hall N."/>
            <person name="Watson M."/>
            <person name="Adriaenssens E.M."/>
            <person name="Foster-Nyarko E."/>
            <person name="Jarju S."/>
            <person name="Secka A."/>
            <person name="Antonio M."/>
            <person name="Oren A."/>
            <person name="Chaudhuri R.R."/>
            <person name="La Ragione R."/>
            <person name="Hildebrand F."/>
            <person name="Pallen M.J."/>
        </authorList>
    </citation>
    <scope>NUCLEOTIDE SEQUENCE</scope>
    <source>
        <strain evidence="1">ChiW13-3771</strain>
    </source>
</reference>